<evidence type="ECO:0000256" key="2">
    <source>
        <dbReference type="ARBA" id="ARBA00023125"/>
    </source>
</evidence>
<keyword evidence="9" id="KW-1185">Reference proteome</keyword>
<dbReference type="InterPro" id="IPR036388">
    <property type="entry name" value="WH-like_DNA-bd_sf"/>
</dbReference>
<dbReference type="EMBL" id="CM000646">
    <property type="protein sequence ID" value="EED89770.1"/>
    <property type="molecule type" value="Genomic_DNA"/>
</dbReference>
<dbReference type="SUPFAM" id="SSF46785">
    <property type="entry name" value="Winged helix' DNA-binding domain"/>
    <property type="match status" value="1"/>
</dbReference>
<feature type="coiled-coil region" evidence="5">
    <location>
        <begin position="125"/>
        <end position="159"/>
    </location>
</feature>
<gene>
    <name evidence="8" type="ORF">THAPSDRAFT_24112</name>
</gene>
<keyword evidence="5" id="KW-0175">Coiled coil</keyword>
<dbReference type="RefSeq" id="XP_002292574.1">
    <property type="nucleotide sequence ID" value="XM_002292538.1"/>
</dbReference>
<dbReference type="PANTHER" id="PTHR10015:SF206">
    <property type="entry name" value="HSF-TYPE DNA-BINDING DOMAIN-CONTAINING PROTEIN"/>
    <property type="match status" value="1"/>
</dbReference>
<feature type="region of interest" description="Disordered" evidence="6">
    <location>
        <begin position="380"/>
        <end position="415"/>
    </location>
</feature>
<dbReference type="AlphaFoldDB" id="B8C908"/>
<dbReference type="eggNOG" id="KOG0627">
    <property type="taxonomic scope" value="Eukaryota"/>
</dbReference>
<dbReference type="OMA" id="MEASSHV"/>
<name>B8C908_THAPS</name>
<dbReference type="InterPro" id="IPR000232">
    <property type="entry name" value="HSF_DNA-bd"/>
</dbReference>
<feature type="domain" description="HSF-type DNA-binding" evidence="7">
    <location>
        <begin position="22"/>
        <end position="128"/>
    </location>
</feature>
<proteinExistence type="inferred from homology"/>
<evidence type="ECO:0000313" key="9">
    <source>
        <dbReference type="Proteomes" id="UP000001449"/>
    </source>
</evidence>
<dbReference type="HOGENOM" id="CLU_632347_0_0_1"/>
<feature type="region of interest" description="Disordered" evidence="6">
    <location>
        <begin position="187"/>
        <end position="206"/>
    </location>
</feature>
<evidence type="ECO:0000256" key="3">
    <source>
        <dbReference type="ARBA" id="ARBA00023242"/>
    </source>
</evidence>
<evidence type="ECO:0000256" key="1">
    <source>
        <dbReference type="ARBA" id="ARBA00004123"/>
    </source>
</evidence>
<comment type="similarity">
    <text evidence="4">Belongs to the HSF family.</text>
</comment>
<dbReference type="GeneID" id="7451040"/>
<dbReference type="STRING" id="35128.B8C908"/>
<reference evidence="8 9" key="1">
    <citation type="journal article" date="2004" name="Science">
        <title>The genome of the diatom Thalassiosira pseudonana: ecology, evolution, and metabolism.</title>
        <authorList>
            <person name="Armbrust E.V."/>
            <person name="Berges J.A."/>
            <person name="Bowler C."/>
            <person name="Green B.R."/>
            <person name="Martinez D."/>
            <person name="Putnam N.H."/>
            <person name="Zhou S."/>
            <person name="Allen A.E."/>
            <person name="Apt K.E."/>
            <person name="Bechner M."/>
            <person name="Brzezinski M.A."/>
            <person name="Chaal B.K."/>
            <person name="Chiovitti A."/>
            <person name="Davis A.K."/>
            <person name="Demarest M.S."/>
            <person name="Detter J.C."/>
            <person name="Glavina T."/>
            <person name="Goodstein D."/>
            <person name="Hadi M.Z."/>
            <person name="Hellsten U."/>
            <person name="Hildebrand M."/>
            <person name="Jenkins B.D."/>
            <person name="Jurka J."/>
            <person name="Kapitonov V.V."/>
            <person name="Kroger N."/>
            <person name="Lau W.W."/>
            <person name="Lane T.W."/>
            <person name="Larimer F.W."/>
            <person name="Lippmeier J.C."/>
            <person name="Lucas S."/>
            <person name="Medina M."/>
            <person name="Montsant A."/>
            <person name="Obornik M."/>
            <person name="Parker M.S."/>
            <person name="Palenik B."/>
            <person name="Pazour G.J."/>
            <person name="Richardson P.M."/>
            <person name="Rynearson T.A."/>
            <person name="Saito M.A."/>
            <person name="Schwartz D.C."/>
            <person name="Thamatrakoln K."/>
            <person name="Valentin K."/>
            <person name="Vardi A."/>
            <person name="Wilkerson F.P."/>
            <person name="Rokhsar D.S."/>
        </authorList>
    </citation>
    <scope>NUCLEOTIDE SEQUENCE [LARGE SCALE GENOMIC DNA]</scope>
    <source>
        <strain evidence="8 9">CCMP1335</strain>
    </source>
</reference>
<reference evidence="8 9" key="2">
    <citation type="journal article" date="2008" name="Nature">
        <title>The Phaeodactylum genome reveals the evolutionary history of diatom genomes.</title>
        <authorList>
            <person name="Bowler C."/>
            <person name="Allen A.E."/>
            <person name="Badger J.H."/>
            <person name="Grimwood J."/>
            <person name="Jabbari K."/>
            <person name="Kuo A."/>
            <person name="Maheswari U."/>
            <person name="Martens C."/>
            <person name="Maumus F."/>
            <person name="Otillar R.P."/>
            <person name="Rayko E."/>
            <person name="Salamov A."/>
            <person name="Vandepoele K."/>
            <person name="Beszteri B."/>
            <person name="Gruber A."/>
            <person name="Heijde M."/>
            <person name="Katinka M."/>
            <person name="Mock T."/>
            <person name="Valentin K."/>
            <person name="Verret F."/>
            <person name="Berges J.A."/>
            <person name="Brownlee C."/>
            <person name="Cadoret J.P."/>
            <person name="Chiovitti A."/>
            <person name="Choi C.J."/>
            <person name="Coesel S."/>
            <person name="De Martino A."/>
            <person name="Detter J.C."/>
            <person name="Durkin C."/>
            <person name="Falciatore A."/>
            <person name="Fournet J."/>
            <person name="Haruta M."/>
            <person name="Huysman M.J."/>
            <person name="Jenkins B.D."/>
            <person name="Jiroutova K."/>
            <person name="Jorgensen R.E."/>
            <person name="Joubert Y."/>
            <person name="Kaplan A."/>
            <person name="Kroger N."/>
            <person name="Kroth P.G."/>
            <person name="La Roche J."/>
            <person name="Lindquist E."/>
            <person name="Lommer M."/>
            <person name="Martin-Jezequel V."/>
            <person name="Lopez P.J."/>
            <person name="Lucas S."/>
            <person name="Mangogna M."/>
            <person name="McGinnis K."/>
            <person name="Medlin L.K."/>
            <person name="Montsant A."/>
            <person name="Oudot-Le Secq M.P."/>
            <person name="Napoli C."/>
            <person name="Obornik M."/>
            <person name="Parker M.S."/>
            <person name="Petit J.L."/>
            <person name="Porcel B.M."/>
            <person name="Poulsen N."/>
            <person name="Robison M."/>
            <person name="Rychlewski L."/>
            <person name="Rynearson T.A."/>
            <person name="Schmutz J."/>
            <person name="Shapiro H."/>
            <person name="Siaut M."/>
            <person name="Stanley M."/>
            <person name="Sussman M.R."/>
            <person name="Taylor A.R."/>
            <person name="Vardi A."/>
            <person name="von Dassow P."/>
            <person name="Vyverman W."/>
            <person name="Willis A."/>
            <person name="Wyrwicz L.S."/>
            <person name="Rokhsar D.S."/>
            <person name="Weissenbach J."/>
            <person name="Armbrust E.V."/>
            <person name="Green B.R."/>
            <person name="Van de Peer Y."/>
            <person name="Grigoriev I.V."/>
        </authorList>
    </citation>
    <scope>NUCLEOTIDE SEQUENCE [LARGE SCALE GENOMIC DNA]</scope>
    <source>
        <strain evidence="8 9">CCMP1335</strain>
    </source>
</reference>
<dbReference type="PANTHER" id="PTHR10015">
    <property type="entry name" value="HEAT SHOCK TRANSCRIPTION FACTOR"/>
    <property type="match status" value="1"/>
</dbReference>
<dbReference type="GO" id="GO:0003700">
    <property type="term" value="F:DNA-binding transcription factor activity"/>
    <property type="evidence" value="ECO:0007669"/>
    <property type="project" value="InterPro"/>
</dbReference>
<dbReference type="InParanoid" id="B8C908"/>
<sequence length="453" mass="50355">MTKASIHVPIVKKKKMHKPSTDVPVFLQKTYHMIDTCPPDICTWSHDGLTFIVKDVDTFASSIIPMFFKHNNFSSFVRQLNFYGFRKCKNEGIRLDDVDEETASKYWRFKHDLFLRGRPDMLCQIKKANQTSAVEREEVDELKKEVEVLKEQVEMLMGVVKKMSGCDPLVGGSLHKSCNKKRKLEKDAPVHQHRQAPDNVGSLPPLLPMEDSSVETIEEALNDCDVTSPNVSLLDPLISDADLLVEDFPTVYQPSSVPPLSSGKVKRSRSVDFVESMFDFVNENPSLMNSNCQDYFPESVNSNTVFHNEPSKVNTAISQQMDPILSEKLNNALAMLPKNLQEAFVTRIVENLMNPDAFQKHVEAVSVLATAAAIEAQNQTMISNSNAEPVTPRSDCDEGSSNSNRSEKLSMDGKQSEMTLPVAAAALGAYLAKYGQATGGEDGNGDSYVIPNQ</sequence>
<dbReference type="Pfam" id="PF00447">
    <property type="entry name" value="HSF_DNA-bind"/>
    <property type="match status" value="1"/>
</dbReference>
<organism evidence="8 9">
    <name type="scientific">Thalassiosira pseudonana</name>
    <name type="common">Marine diatom</name>
    <name type="synonym">Cyclotella nana</name>
    <dbReference type="NCBI Taxonomy" id="35128"/>
    <lineage>
        <taxon>Eukaryota</taxon>
        <taxon>Sar</taxon>
        <taxon>Stramenopiles</taxon>
        <taxon>Ochrophyta</taxon>
        <taxon>Bacillariophyta</taxon>
        <taxon>Coscinodiscophyceae</taxon>
        <taxon>Thalassiosirophycidae</taxon>
        <taxon>Thalassiosirales</taxon>
        <taxon>Thalassiosiraceae</taxon>
        <taxon>Thalassiosira</taxon>
    </lineage>
</organism>
<comment type="subcellular location">
    <subcellularLocation>
        <location evidence="1">Nucleus</location>
    </subcellularLocation>
</comment>
<dbReference type="GO" id="GO:0005634">
    <property type="term" value="C:nucleus"/>
    <property type="evidence" value="ECO:0007669"/>
    <property type="project" value="UniProtKB-SubCell"/>
</dbReference>
<protein>
    <recommendedName>
        <fullName evidence="7">HSF-type DNA-binding domain-containing protein</fullName>
    </recommendedName>
</protein>
<dbReference type="SMART" id="SM00415">
    <property type="entry name" value="HSF"/>
    <property type="match status" value="1"/>
</dbReference>
<dbReference type="FunFam" id="1.10.10.10:FF:000589">
    <property type="entry name" value="HSF-type DNA-binding, putative"/>
    <property type="match status" value="1"/>
</dbReference>
<dbReference type="Gene3D" id="1.10.10.10">
    <property type="entry name" value="Winged helix-like DNA-binding domain superfamily/Winged helix DNA-binding domain"/>
    <property type="match status" value="1"/>
</dbReference>
<dbReference type="PaxDb" id="35128-Thaps24112"/>
<keyword evidence="2" id="KW-0238">DNA-binding</keyword>
<evidence type="ECO:0000259" key="7">
    <source>
        <dbReference type="SMART" id="SM00415"/>
    </source>
</evidence>
<dbReference type="PRINTS" id="PR00056">
    <property type="entry name" value="HSFDOMAIN"/>
</dbReference>
<dbReference type="KEGG" id="tps:THAPSDRAFT_24112"/>
<evidence type="ECO:0000256" key="5">
    <source>
        <dbReference type="SAM" id="Coils"/>
    </source>
</evidence>
<dbReference type="GO" id="GO:0043565">
    <property type="term" value="F:sequence-specific DNA binding"/>
    <property type="evidence" value="ECO:0007669"/>
    <property type="project" value="InterPro"/>
</dbReference>
<evidence type="ECO:0000256" key="4">
    <source>
        <dbReference type="RuleBase" id="RU004020"/>
    </source>
</evidence>
<dbReference type="Proteomes" id="UP000001449">
    <property type="component" value="Chromosome 10"/>
</dbReference>
<evidence type="ECO:0000256" key="6">
    <source>
        <dbReference type="SAM" id="MobiDB-lite"/>
    </source>
</evidence>
<accession>B8C908</accession>
<evidence type="ECO:0000313" key="8">
    <source>
        <dbReference type="EMBL" id="EED89770.1"/>
    </source>
</evidence>
<dbReference type="InterPro" id="IPR036390">
    <property type="entry name" value="WH_DNA-bd_sf"/>
</dbReference>
<feature type="compositionally biased region" description="Basic and acidic residues" evidence="6">
    <location>
        <begin position="405"/>
        <end position="415"/>
    </location>
</feature>
<keyword evidence="3" id="KW-0539">Nucleus</keyword>